<reference evidence="1 2" key="2">
    <citation type="journal article" date="2022" name="Mol. Ecol. Resour.">
        <title>The genomes of chicory, endive, great burdock and yacon provide insights into Asteraceae paleo-polyploidization history and plant inulin production.</title>
        <authorList>
            <person name="Fan W."/>
            <person name="Wang S."/>
            <person name="Wang H."/>
            <person name="Wang A."/>
            <person name="Jiang F."/>
            <person name="Liu H."/>
            <person name="Zhao H."/>
            <person name="Xu D."/>
            <person name="Zhang Y."/>
        </authorList>
    </citation>
    <scope>NUCLEOTIDE SEQUENCE [LARGE SCALE GENOMIC DNA]</scope>
    <source>
        <strain evidence="2">cv. Punajuju</strain>
        <tissue evidence="1">Leaves</tissue>
    </source>
</reference>
<protein>
    <submittedName>
        <fullName evidence="1">Uncharacterized protein</fullName>
    </submittedName>
</protein>
<dbReference type="Proteomes" id="UP001055811">
    <property type="component" value="Linkage Group LG02"/>
</dbReference>
<keyword evidence="2" id="KW-1185">Reference proteome</keyword>
<evidence type="ECO:0000313" key="1">
    <source>
        <dbReference type="EMBL" id="KAI3782996.1"/>
    </source>
</evidence>
<organism evidence="1 2">
    <name type="scientific">Cichorium intybus</name>
    <name type="common">Chicory</name>
    <dbReference type="NCBI Taxonomy" id="13427"/>
    <lineage>
        <taxon>Eukaryota</taxon>
        <taxon>Viridiplantae</taxon>
        <taxon>Streptophyta</taxon>
        <taxon>Embryophyta</taxon>
        <taxon>Tracheophyta</taxon>
        <taxon>Spermatophyta</taxon>
        <taxon>Magnoliopsida</taxon>
        <taxon>eudicotyledons</taxon>
        <taxon>Gunneridae</taxon>
        <taxon>Pentapetalae</taxon>
        <taxon>asterids</taxon>
        <taxon>campanulids</taxon>
        <taxon>Asterales</taxon>
        <taxon>Asteraceae</taxon>
        <taxon>Cichorioideae</taxon>
        <taxon>Cichorieae</taxon>
        <taxon>Cichoriinae</taxon>
        <taxon>Cichorium</taxon>
    </lineage>
</organism>
<gene>
    <name evidence="1" type="ORF">L2E82_13057</name>
</gene>
<comment type="caution">
    <text evidence="1">The sequence shown here is derived from an EMBL/GenBank/DDBJ whole genome shotgun (WGS) entry which is preliminary data.</text>
</comment>
<proteinExistence type="predicted"/>
<evidence type="ECO:0000313" key="2">
    <source>
        <dbReference type="Proteomes" id="UP001055811"/>
    </source>
</evidence>
<name>A0ACB9GJ17_CICIN</name>
<sequence>MAARETDALQEAKDKLQAQVEDLTWRLQLEKRLKTDLEEAKGQEILKLQNSLQAVQAKVDEINALLVKERESAQKAIEEASTIVREPVPIHVEDTEKIDKLSAEVDELKKLLESERNRANESEKKCTEALETSEVKQQKLKETINRANQFQNSMNRLEEKLTNIESENKVLHQQDLTMAQSTKLQVARSKSTRRTESTKSTTPVEKDLHSPSMQMRDADVEERPQKSLNEKQQEYQDLLIRCLRQWRSFEVEKTNIFDRITQTIGQAIETQDNNNLLAYWLSNASTLLLLLQCTLKASGTAGAPQLQCTTSSTLSGRTTQSFCRTPQDVNISLIDGETDGGSDTLQQVEAKSPALIFKQQLTAYVEKIYGMLRDNIKKEISPLLGLCIQAPRICRVNMLARCPSRGFQIAYWQGIVNNIGCFLNMLKSNNVPPFLVRNIFTQLFSFINVQLFNSVLLRTESRSFCNGEYVNAGLSELERWCYKATEEYVGSAWDELKHIRQATGFLVIHEKPKKTLDEISHDLCPLLSIQQLYIISTTDWDEKYSLSRDVISKMRVLMTQDSNNAVSSSFLLDDDSSIPVDKISQWIKKVSNFDIDVNGIKV</sequence>
<reference evidence="2" key="1">
    <citation type="journal article" date="2022" name="Mol. Ecol. Resour.">
        <title>The genomes of chicory, endive, great burdock and yacon provide insights into Asteraceae palaeo-polyploidization history and plant inulin production.</title>
        <authorList>
            <person name="Fan W."/>
            <person name="Wang S."/>
            <person name="Wang H."/>
            <person name="Wang A."/>
            <person name="Jiang F."/>
            <person name="Liu H."/>
            <person name="Zhao H."/>
            <person name="Xu D."/>
            <person name="Zhang Y."/>
        </authorList>
    </citation>
    <scope>NUCLEOTIDE SEQUENCE [LARGE SCALE GENOMIC DNA]</scope>
    <source>
        <strain evidence="2">cv. Punajuju</strain>
    </source>
</reference>
<dbReference type="EMBL" id="CM042010">
    <property type="protein sequence ID" value="KAI3782996.1"/>
    <property type="molecule type" value="Genomic_DNA"/>
</dbReference>
<accession>A0ACB9GJ17</accession>